<gene>
    <name evidence="2" type="ORF">M378DRAFT_14432</name>
</gene>
<evidence type="ECO:0000256" key="1">
    <source>
        <dbReference type="SAM" id="MobiDB-lite"/>
    </source>
</evidence>
<dbReference type="Proteomes" id="UP000054549">
    <property type="component" value="Unassembled WGS sequence"/>
</dbReference>
<keyword evidence="3" id="KW-1185">Reference proteome</keyword>
<proteinExistence type="predicted"/>
<feature type="region of interest" description="Disordered" evidence="1">
    <location>
        <begin position="1"/>
        <end position="50"/>
    </location>
</feature>
<feature type="compositionally biased region" description="Low complexity" evidence="1">
    <location>
        <begin position="1"/>
        <end position="19"/>
    </location>
</feature>
<sequence>MSLSECGSPSSRESSPSPSHAAQEIIQHLDKKSDKEHSKKSKTDDKEGPLEPFMTAARWIPLAIDPFLSLHDVILTGIKGRSGQREEMVKDEQYKIIVFEKILLLVPNFFSLLSDFQKNPKTFDRFIKQVGLRRLEISLSAF</sequence>
<name>A0A0C2WTJ9_AMAMK</name>
<dbReference type="HOGENOM" id="CLU_151393_0_0_1"/>
<feature type="compositionally biased region" description="Basic and acidic residues" evidence="1">
    <location>
        <begin position="27"/>
        <end position="49"/>
    </location>
</feature>
<organism evidence="2 3">
    <name type="scientific">Amanita muscaria (strain Koide BX008)</name>
    <dbReference type="NCBI Taxonomy" id="946122"/>
    <lineage>
        <taxon>Eukaryota</taxon>
        <taxon>Fungi</taxon>
        <taxon>Dikarya</taxon>
        <taxon>Basidiomycota</taxon>
        <taxon>Agaricomycotina</taxon>
        <taxon>Agaricomycetes</taxon>
        <taxon>Agaricomycetidae</taxon>
        <taxon>Agaricales</taxon>
        <taxon>Pluteineae</taxon>
        <taxon>Amanitaceae</taxon>
        <taxon>Amanita</taxon>
    </lineage>
</organism>
<dbReference type="OrthoDB" id="3220614at2759"/>
<evidence type="ECO:0000313" key="2">
    <source>
        <dbReference type="EMBL" id="KIL60071.1"/>
    </source>
</evidence>
<dbReference type="InParanoid" id="A0A0C2WTJ9"/>
<evidence type="ECO:0000313" key="3">
    <source>
        <dbReference type="Proteomes" id="UP000054549"/>
    </source>
</evidence>
<protein>
    <submittedName>
        <fullName evidence="2">Uncharacterized protein</fullName>
    </submittedName>
</protein>
<dbReference type="EMBL" id="KN818305">
    <property type="protein sequence ID" value="KIL60071.1"/>
    <property type="molecule type" value="Genomic_DNA"/>
</dbReference>
<accession>A0A0C2WTJ9</accession>
<dbReference type="AlphaFoldDB" id="A0A0C2WTJ9"/>
<reference evidence="2 3" key="1">
    <citation type="submission" date="2014-04" db="EMBL/GenBank/DDBJ databases">
        <title>Evolutionary Origins and Diversification of the Mycorrhizal Mutualists.</title>
        <authorList>
            <consortium name="DOE Joint Genome Institute"/>
            <consortium name="Mycorrhizal Genomics Consortium"/>
            <person name="Kohler A."/>
            <person name="Kuo A."/>
            <person name="Nagy L.G."/>
            <person name="Floudas D."/>
            <person name="Copeland A."/>
            <person name="Barry K.W."/>
            <person name="Cichocki N."/>
            <person name="Veneault-Fourrey C."/>
            <person name="LaButti K."/>
            <person name="Lindquist E.A."/>
            <person name="Lipzen A."/>
            <person name="Lundell T."/>
            <person name="Morin E."/>
            <person name="Murat C."/>
            <person name="Riley R."/>
            <person name="Ohm R."/>
            <person name="Sun H."/>
            <person name="Tunlid A."/>
            <person name="Henrissat B."/>
            <person name="Grigoriev I.V."/>
            <person name="Hibbett D.S."/>
            <person name="Martin F."/>
        </authorList>
    </citation>
    <scope>NUCLEOTIDE SEQUENCE [LARGE SCALE GENOMIC DNA]</scope>
    <source>
        <strain evidence="2 3">Koide BX008</strain>
    </source>
</reference>